<organism evidence="2 3">
    <name type="scientific">Cellulomonas soli</name>
    <dbReference type="NCBI Taxonomy" id="931535"/>
    <lineage>
        <taxon>Bacteria</taxon>
        <taxon>Bacillati</taxon>
        <taxon>Actinomycetota</taxon>
        <taxon>Actinomycetes</taxon>
        <taxon>Micrococcales</taxon>
        <taxon>Cellulomonadaceae</taxon>
        <taxon>Cellulomonas</taxon>
    </lineage>
</organism>
<dbReference type="PANTHER" id="PTHR48079:SF6">
    <property type="entry name" value="NAD(P)-BINDING DOMAIN-CONTAINING PROTEIN-RELATED"/>
    <property type="match status" value="1"/>
</dbReference>
<dbReference type="Pfam" id="PF01370">
    <property type="entry name" value="Epimerase"/>
    <property type="match status" value="1"/>
</dbReference>
<reference evidence="2 3" key="1">
    <citation type="submission" date="2019-07" db="EMBL/GenBank/DDBJ databases">
        <title>Whole genome shotgun sequence of Cellulomonas soli NBRC 109434.</title>
        <authorList>
            <person name="Hosoyama A."/>
            <person name="Uohara A."/>
            <person name="Ohji S."/>
            <person name="Ichikawa N."/>
        </authorList>
    </citation>
    <scope>NUCLEOTIDE SEQUENCE [LARGE SCALE GENOMIC DNA]</scope>
    <source>
        <strain evidence="2 3">NBRC 109434</strain>
    </source>
</reference>
<dbReference type="GO" id="GO:0005737">
    <property type="term" value="C:cytoplasm"/>
    <property type="evidence" value="ECO:0007669"/>
    <property type="project" value="TreeGrafter"/>
</dbReference>
<name>A0A512PHA0_9CELL</name>
<sequence length="351" mass="36556">MATALVIGGSGQIGRAAVAALVADGWDVRVLTRDSERHGSLVRSWGAEPVVGDRREPDALARALRGGVDVLVDVVAFDDRDAEGVLAHRDLVGSAVVVSSAAVYVDAVGDGFETERFGTYPDPIGEDQPTVAPGRGGYAAGKVALEQAWLAAADVPATVLRPGAVHGPGCVQPREWLFVKQALDGRRVRVLSYDGTSRFQTTSTAVIGELVRRAAARPGRRVLNAADPQALTVAEIADAVGAHLGHAPRTVTFAGPPVGPVGATPWSVPGPVVLDGTRAADELGCTDLPGYRASVGAAIDDLLAVASRVEDWREAFGGFARMEAAMGPFLDYAAEDAWLATHEGRSAMMEP</sequence>
<dbReference type="InterPro" id="IPR036291">
    <property type="entry name" value="NAD(P)-bd_dom_sf"/>
</dbReference>
<dbReference type="PANTHER" id="PTHR48079">
    <property type="entry name" value="PROTEIN YEEZ"/>
    <property type="match status" value="1"/>
</dbReference>
<evidence type="ECO:0000259" key="1">
    <source>
        <dbReference type="Pfam" id="PF01370"/>
    </source>
</evidence>
<dbReference type="RefSeq" id="WP_146954352.1">
    <property type="nucleotide sequence ID" value="NZ_BAABBJ010000016.1"/>
</dbReference>
<evidence type="ECO:0000313" key="3">
    <source>
        <dbReference type="Proteomes" id="UP000321798"/>
    </source>
</evidence>
<keyword evidence="3" id="KW-1185">Reference proteome</keyword>
<dbReference type="InterPro" id="IPR001509">
    <property type="entry name" value="Epimerase_deHydtase"/>
</dbReference>
<dbReference type="GO" id="GO:0004029">
    <property type="term" value="F:aldehyde dehydrogenase (NAD+) activity"/>
    <property type="evidence" value="ECO:0007669"/>
    <property type="project" value="TreeGrafter"/>
</dbReference>
<dbReference type="Gene3D" id="3.40.50.720">
    <property type="entry name" value="NAD(P)-binding Rossmann-like Domain"/>
    <property type="match status" value="1"/>
</dbReference>
<dbReference type="OrthoDB" id="4820988at2"/>
<dbReference type="EMBL" id="BKAL01000014">
    <property type="protein sequence ID" value="GEP70575.1"/>
    <property type="molecule type" value="Genomic_DNA"/>
</dbReference>
<proteinExistence type="predicted"/>
<protein>
    <submittedName>
        <fullName evidence="2">Reductase</fullName>
    </submittedName>
</protein>
<comment type="caution">
    <text evidence="2">The sequence shown here is derived from an EMBL/GenBank/DDBJ whole genome shotgun (WGS) entry which is preliminary data.</text>
</comment>
<dbReference type="InterPro" id="IPR051783">
    <property type="entry name" value="NAD(P)-dependent_oxidoreduct"/>
</dbReference>
<gene>
    <name evidence="2" type="ORF">CSO01_32900</name>
</gene>
<dbReference type="SUPFAM" id="SSF51735">
    <property type="entry name" value="NAD(P)-binding Rossmann-fold domains"/>
    <property type="match status" value="1"/>
</dbReference>
<dbReference type="AlphaFoldDB" id="A0A512PHA0"/>
<feature type="domain" description="NAD-dependent epimerase/dehydratase" evidence="1">
    <location>
        <begin position="4"/>
        <end position="192"/>
    </location>
</feature>
<evidence type="ECO:0000313" key="2">
    <source>
        <dbReference type="EMBL" id="GEP70575.1"/>
    </source>
</evidence>
<dbReference type="Proteomes" id="UP000321798">
    <property type="component" value="Unassembled WGS sequence"/>
</dbReference>
<accession>A0A512PHA0</accession>